<comment type="caution">
    <text evidence="6">The sequence shown here is derived from an EMBL/GenBank/DDBJ whole genome shotgun (WGS) entry which is preliminary data.</text>
</comment>
<accession>A0A8J5KVK3</accession>
<feature type="domain" description="ENT" evidence="5">
    <location>
        <begin position="604"/>
        <end position="694"/>
    </location>
</feature>
<evidence type="ECO:0000256" key="3">
    <source>
        <dbReference type="SAM" id="MobiDB-lite"/>
    </source>
</evidence>
<dbReference type="PANTHER" id="PTHR31917">
    <property type="entry name" value="AGENET DOMAIN-CONTAINING PROTEIN-RELATED"/>
    <property type="match status" value="1"/>
</dbReference>
<dbReference type="AlphaFoldDB" id="A0A8J5KVK3"/>
<evidence type="ECO:0000256" key="1">
    <source>
        <dbReference type="ARBA" id="ARBA00004123"/>
    </source>
</evidence>
<dbReference type="PANTHER" id="PTHR31917:SF5">
    <property type="entry name" value="OS02G0204500 PROTEIN"/>
    <property type="match status" value="1"/>
</dbReference>
<dbReference type="Proteomes" id="UP000734854">
    <property type="component" value="Unassembled WGS sequence"/>
</dbReference>
<proteinExistence type="predicted"/>
<dbReference type="InterPro" id="IPR008395">
    <property type="entry name" value="Agenet-like_dom"/>
</dbReference>
<dbReference type="GO" id="GO:0005634">
    <property type="term" value="C:nucleus"/>
    <property type="evidence" value="ECO:0007669"/>
    <property type="project" value="UniProtKB-SubCell"/>
</dbReference>
<keyword evidence="2" id="KW-0539">Nucleus</keyword>
<dbReference type="Gene3D" id="2.30.30.140">
    <property type="match status" value="1"/>
</dbReference>
<dbReference type="EMBL" id="JACMSC010000012">
    <property type="protein sequence ID" value="KAG6494772.1"/>
    <property type="molecule type" value="Genomic_DNA"/>
</dbReference>
<dbReference type="CDD" id="cd09272">
    <property type="entry name" value="RNase_HI_RT_Ty1"/>
    <property type="match status" value="1"/>
</dbReference>
<keyword evidence="4" id="KW-0812">Transmembrane</keyword>
<dbReference type="InterPro" id="IPR014002">
    <property type="entry name" value="Agenet_dom_plant"/>
</dbReference>
<dbReference type="Gene3D" id="1.10.1240.40">
    <property type="entry name" value="ENT domain"/>
    <property type="match status" value="1"/>
</dbReference>
<name>A0A8J5KVK3_ZINOF</name>
<organism evidence="6 7">
    <name type="scientific">Zingiber officinale</name>
    <name type="common">Ginger</name>
    <name type="synonym">Amomum zingiber</name>
    <dbReference type="NCBI Taxonomy" id="94328"/>
    <lineage>
        <taxon>Eukaryota</taxon>
        <taxon>Viridiplantae</taxon>
        <taxon>Streptophyta</taxon>
        <taxon>Embryophyta</taxon>
        <taxon>Tracheophyta</taxon>
        <taxon>Spermatophyta</taxon>
        <taxon>Magnoliopsida</taxon>
        <taxon>Liliopsida</taxon>
        <taxon>Zingiberales</taxon>
        <taxon>Zingiberaceae</taxon>
        <taxon>Zingiber</taxon>
    </lineage>
</organism>
<evidence type="ECO:0000256" key="2">
    <source>
        <dbReference type="ARBA" id="ARBA00023242"/>
    </source>
</evidence>
<dbReference type="SUPFAM" id="SSF158639">
    <property type="entry name" value="ENT-like"/>
    <property type="match status" value="1"/>
</dbReference>
<dbReference type="SMART" id="SM01191">
    <property type="entry name" value="ENT"/>
    <property type="match status" value="1"/>
</dbReference>
<dbReference type="Pfam" id="PF03735">
    <property type="entry name" value="ENT"/>
    <property type="match status" value="1"/>
</dbReference>
<evidence type="ECO:0000259" key="5">
    <source>
        <dbReference type="PROSITE" id="PS51138"/>
    </source>
</evidence>
<reference evidence="6 7" key="1">
    <citation type="submission" date="2020-08" db="EMBL/GenBank/DDBJ databases">
        <title>Plant Genome Project.</title>
        <authorList>
            <person name="Zhang R.-G."/>
        </authorList>
    </citation>
    <scope>NUCLEOTIDE SEQUENCE [LARGE SCALE GENOMIC DNA]</scope>
    <source>
        <tissue evidence="6">Rhizome</tissue>
    </source>
</reference>
<dbReference type="PROSITE" id="PS51138">
    <property type="entry name" value="ENT"/>
    <property type="match status" value="1"/>
</dbReference>
<feature type="transmembrane region" description="Helical" evidence="4">
    <location>
        <begin position="672"/>
        <end position="692"/>
    </location>
</feature>
<dbReference type="InterPro" id="IPR005491">
    <property type="entry name" value="ENT_dom"/>
</dbReference>
<dbReference type="SMART" id="SM00743">
    <property type="entry name" value="Agenet"/>
    <property type="match status" value="2"/>
</dbReference>
<dbReference type="InterPro" id="IPR036142">
    <property type="entry name" value="ENT_dom-like_sf"/>
</dbReference>
<comment type="subcellular location">
    <subcellularLocation>
        <location evidence="1">Nucleus</location>
    </subcellularLocation>
</comment>
<gene>
    <name evidence="6" type="ORF">ZIOFF_042533</name>
</gene>
<evidence type="ECO:0000313" key="7">
    <source>
        <dbReference type="Proteomes" id="UP000734854"/>
    </source>
</evidence>
<feature type="compositionally biased region" description="Basic and acidic residues" evidence="3">
    <location>
        <begin position="140"/>
        <end position="197"/>
    </location>
</feature>
<feature type="region of interest" description="Disordered" evidence="3">
    <location>
        <begin position="419"/>
        <end position="453"/>
    </location>
</feature>
<sequence length="761" mass="83668">MLVMAGEEVAVAEEENRGDAEEEAGNGDTKDGAGADVVGTEKAGGDEDDKAGAGGEAEVPNNGEAAVEDEPKPKLGVEAPNPKPKLGLEEAVGAADAEGKGMGLGEETACEEKRPGVVEAEDGADGEKRLEVVEAEDGADGGKRLKVEAAEDGADVEKRLEVEKAEDAADEEPKVERPKRDGEEPAEEEAPREKPVAEDEAAPAATIITRSTSEAELCALDTTVTEADWLKGLLSEIPLMMKSIPSISVHCDNQTTIAQIRSSKYNQKQKRHVRIRLKSIRIERSAMRFKKGNKVEVWNRREVLSGSWWSAEIISGNGHTYSVKYDGYPTNSCLAVDRVPRKAIRPCRPSEDLKELSIGDVVEVFDNNSWKLGEVLTIIDKNYCYMLLLDSLKELQVHKSYIRRQLSWEDNKWTVIHKDSGEKNDRKHSGSVRGGKSKCPMLQPPEKTKTKNNNFPMVLSKRMNKRKLDMVVPTNTCNGGRKKMAIVKDESWQRISESEAKVDNATSTGRLFGEKYINCYLNKRTGSSKIESGSIVPHSDENNYFWSSVNADADSTSSSVGSCSVDNSPCGSLKDHEEVCSHTDHAEASCSYVRDSSPSKKVNSQSEIHLLELSAYRSTLTAMYVSGPVSWEREAMLTNLRFMLNISNDEHSLELKELINSDMATYHFWQDFHLILMVGISVLVLVFLFVTISDLLSVIHVTDPGQVSHQSLKGQPGSALATMSTADLGSLCRSCKTVPSPKRALHSEVNSSFFSLWYFDS</sequence>
<keyword evidence="4" id="KW-1133">Transmembrane helix</keyword>
<protein>
    <recommendedName>
        <fullName evidence="5">ENT domain-containing protein</fullName>
    </recommendedName>
</protein>
<dbReference type="Pfam" id="PF05641">
    <property type="entry name" value="Agenet"/>
    <property type="match status" value="1"/>
</dbReference>
<feature type="compositionally biased region" description="Basic and acidic residues" evidence="3">
    <location>
        <begin position="419"/>
        <end position="428"/>
    </location>
</feature>
<keyword evidence="7" id="KW-1185">Reference proteome</keyword>
<evidence type="ECO:0000256" key="4">
    <source>
        <dbReference type="SAM" id="Phobius"/>
    </source>
</evidence>
<keyword evidence="4" id="KW-0472">Membrane</keyword>
<evidence type="ECO:0000313" key="6">
    <source>
        <dbReference type="EMBL" id="KAG6494772.1"/>
    </source>
</evidence>
<feature type="region of interest" description="Disordered" evidence="3">
    <location>
        <begin position="1"/>
        <end position="209"/>
    </location>
</feature>